<keyword evidence="3" id="KW-1185">Reference proteome</keyword>
<dbReference type="Proteomes" id="UP000001400">
    <property type="component" value="Chromosome"/>
</dbReference>
<evidence type="ECO:0000313" key="3">
    <source>
        <dbReference type="Proteomes" id="UP000001400"/>
    </source>
</evidence>
<dbReference type="GO" id="GO:0004748">
    <property type="term" value="F:ribonucleoside-diphosphate reductase activity, thioredoxin disulfide as acceptor"/>
    <property type="evidence" value="ECO:0007669"/>
    <property type="project" value="TreeGrafter"/>
</dbReference>
<reference evidence="2" key="1">
    <citation type="submission" date="2010-02" db="EMBL/GenBank/DDBJ databases">
        <title>Complete sequence of Aciduliprofundum boonei T469.</title>
        <authorList>
            <consortium name="US DOE Joint Genome Institute"/>
            <person name="Lucas S."/>
            <person name="Copeland A."/>
            <person name="Lapidus A."/>
            <person name="Cheng J.-F."/>
            <person name="Bruce D."/>
            <person name="Goodwin L."/>
            <person name="Pitluck S."/>
            <person name="Saunders E."/>
            <person name="Detter J.C."/>
            <person name="Han C."/>
            <person name="Tapia R."/>
            <person name="Land M."/>
            <person name="Hauser L."/>
            <person name="Kyrpides N."/>
            <person name="Mikhailova N."/>
            <person name="Flores G."/>
            <person name="Reysenbach A.-L."/>
            <person name="Woyke T."/>
        </authorList>
    </citation>
    <scope>NUCLEOTIDE SEQUENCE</scope>
    <source>
        <strain evidence="2">T469</strain>
    </source>
</reference>
<dbReference type="KEGG" id="abi:Aboo_0513"/>
<dbReference type="CDD" id="cd01675">
    <property type="entry name" value="RNR_III"/>
    <property type="match status" value="1"/>
</dbReference>
<dbReference type="PANTHER" id="PTHR21075:SF0">
    <property type="entry name" value="ANAEROBIC RIBONUCLEOSIDE-TRIPHOSPHATE REDUCTASE"/>
    <property type="match status" value="1"/>
</dbReference>
<gene>
    <name evidence="2" type="ordered locus">Aboo_0513</name>
</gene>
<dbReference type="EC" id="1.17.4.2" evidence="2"/>
<sequence>MNHFMQVKDVVEGYVNRDDWRVQENSNTGYSFSGLMLHVAGHAIAEYTLQHIYPKDIADAHRKGYYHIHDLSFGIIPYCAGWYLKDLLLRGFGGVPGKINAKPPKHLDTAVAQMVNFLGTMQMEFAGAQAFSSVDTYLAPFIRRDKLSYNEVKQNMQRLIYGLNIPSRWGSQTPFTNFTFDIVPPEDLGREHAVVGGKELSATYDEYREEMDMLNRAFMEIMMEGDANGRIFTFPIPTYNLLPDFDWDSEIADLLFRMTAKYGTPYFQNYIGSDLDPRSIRAMCCRLQLDINELRSRGNGLFGSGELTGSIGVVTINMNRLGYESKDEDEFFEKLLHYMHLAKESLEIKREIVKENLRKGLLPFTKIYLGHFNNHFSTIGLIGMHEALMNLFGFGIYERDGLIFAIKTLRFMREVLRRFQDETGNLYNLEATPAEGSSYRLARLDKKMHPDIYVSGEDEPYLTNSTWLPADYKVSVIEALAHQEVLQTLYTGGTVFHTYLGEKVSSESVKSLAKKIAENTKIPYFTITPTFSICPEHGYLPGEQWSCPYCGRKTEVYSRVVGYFRPVEAWNGGKKEEFKMRINFNLNAMESRWKVYRDVAKNVAMPEVNIGSKEEKKVQLILM</sequence>
<dbReference type="SUPFAM" id="SSF51998">
    <property type="entry name" value="PFL-like glycyl radical enzymes"/>
    <property type="match status" value="1"/>
</dbReference>
<evidence type="ECO:0000256" key="1">
    <source>
        <dbReference type="SAM" id="Coils"/>
    </source>
</evidence>
<organism evidence="2 3">
    <name type="scientific">Aciduliprofundum boonei (strain DSM 19572 / T469)</name>
    <dbReference type="NCBI Taxonomy" id="439481"/>
    <lineage>
        <taxon>Archaea</taxon>
        <taxon>Methanobacteriati</taxon>
        <taxon>Thermoplasmatota</taxon>
        <taxon>DHVE2 group</taxon>
        <taxon>Candidatus Aciduliprofundum</taxon>
    </lineage>
</organism>
<dbReference type="NCBIfam" id="TIGR02487">
    <property type="entry name" value="NrdD"/>
    <property type="match status" value="1"/>
</dbReference>
<dbReference type="GO" id="GO:0008998">
    <property type="term" value="F:ribonucleoside-triphosphate reductase (thioredoxin) activity"/>
    <property type="evidence" value="ECO:0007669"/>
    <property type="project" value="UniProtKB-EC"/>
</dbReference>
<dbReference type="HOGENOM" id="CLU_002707_0_2_2"/>
<protein>
    <submittedName>
        <fullName evidence="2">Anaerobic ribonucleoside-triphosphate reductase</fullName>
        <ecNumber evidence="2">1.17.4.2</ecNumber>
    </submittedName>
</protein>
<dbReference type="EMBL" id="CP001941">
    <property type="protein sequence ID" value="ADD08324.1"/>
    <property type="molecule type" value="Genomic_DNA"/>
</dbReference>
<dbReference type="GO" id="GO:0006260">
    <property type="term" value="P:DNA replication"/>
    <property type="evidence" value="ECO:0007669"/>
    <property type="project" value="InterPro"/>
</dbReference>
<dbReference type="AlphaFoldDB" id="D3TCN9"/>
<name>D3TCN9_ACIB4</name>
<accession>D3TCN9</accession>
<dbReference type="PANTHER" id="PTHR21075">
    <property type="entry name" value="ANAEROBIC RIBONUCLEOSIDE-TRIPHOSPHATE REDUCTASE"/>
    <property type="match status" value="1"/>
</dbReference>
<dbReference type="GO" id="GO:0009265">
    <property type="term" value="P:2'-deoxyribonucleotide biosynthetic process"/>
    <property type="evidence" value="ECO:0007669"/>
    <property type="project" value="TreeGrafter"/>
</dbReference>
<dbReference type="InterPro" id="IPR012833">
    <property type="entry name" value="NrdD"/>
</dbReference>
<feature type="coiled-coil region" evidence="1">
    <location>
        <begin position="197"/>
        <end position="224"/>
    </location>
</feature>
<dbReference type="GO" id="GO:0031250">
    <property type="term" value="C:anaerobic ribonucleoside-triphosphate reductase complex"/>
    <property type="evidence" value="ECO:0007669"/>
    <property type="project" value="TreeGrafter"/>
</dbReference>
<keyword evidence="2" id="KW-0560">Oxidoreductase</keyword>
<dbReference type="Gene3D" id="3.20.70.20">
    <property type="match status" value="1"/>
</dbReference>
<dbReference type="NCBIfam" id="NF006126">
    <property type="entry name" value="PRK08270.1"/>
    <property type="match status" value="1"/>
</dbReference>
<dbReference type="Pfam" id="PF13597">
    <property type="entry name" value="NRDD"/>
    <property type="match status" value="1"/>
</dbReference>
<evidence type="ECO:0000313" key="2">
    <source>
        <dbReference type="EMBL" id="ADD08324.1"/>
    </source>
</evidence>
<proteinExistence type="predicted"/>
<keyword evidence="1" id="KW-0175">Coiled coil</keyword>